<dbReference type="InterPro" id="IPR038136">
    <property type="entry name" value="CofD-like_dom_sf"/>
</dbReference>
<evidence type="ECO:0000313" key="4">
    <source>
        <dbReference type="EMBL" id="CAB4767123.1"/>
    </source>
</evidence>
<dbReference type="PANTHER" id="PTHR30135">
    <property type="entry name" value="UNCHARACTERIZED PROTEIN YVCK-RELATED"/>
    <property type="match status" value="1"/>
</dbReference>
<organism evidence="4">
    <name type="scientific">freshwater metagenome</name>
    <dbReference type="NCBI Taxonomy" id="449393"/>
    <lineage>
        <taxon>unclassified sequences</taxon>
        <taxon>metagenomes</taxon>
        <taxon>ecological metagenomes</taxon>
    </lineage>
</organism>
<dbReference type="InterPro" id="IPR010119">
    <property type="entry name" value="Gluconeogen_factor"/>
</dbReference>
<dbReference type="EMBL" id="CAEZZO010000068">
    <property type="protein sequence ID" value="CAB4767123.1"/>
    <property type="molecule type" value="Genomic_DNA"/>
</dbReference>
<dbReference type="EMBL" id="CAEZXF010000022">
    <property type="protein sequence ID" value="CAB4672798.1"/>
    <property type="molecule type" value="Genomic_DNA"/>
</dbReference>
<dbReference type="EMBL" id="CAEZUC010000028">
    <property type="protein sequence ID" value="CAB4586012.1"/>
    <property type="molecule type" value="Genomic_DNA"/>
</dbReference>
<accession>A0A6J6V825</accession>
<dbReference type="AlphaFoldDB" id="A0A6J6V825"/>
<evidence type="ECO:0000313" key="3">
    <source>
        <dbReference type="EMBL" id="CAB4672798.1"/>
    </source>
</evidence>
<dbReference type="HAMAP" id="MF_00973">
    <property type="entry name" value="Gluconeogen_factor"/>
    <property type="match status" value="1"/>
</dbReference>
<gene>
    <name evidence="2" type="ORF">UFOPK1776_00324</name>
    <name evidence="3" type="ORF">UFOPK2355_00168</name>
    <name evidence="4" type="ORF">UFOPK2886_00549</name>
    <name evidence="5" type="ORF">UFOPK3295_00196</name>
</gene>
<name>A0A6J6V825_9ZZZZ</name>
<dbReference type="SUPFAM" id="SSF142338">
    <property type="entry name" value="CofD-like"/>
    <property type="match status" value="1"/>
</dbReference>
<sequence length="308" mass="33739">MNKKVVCLGGGHGLAATLGAIRCLTNEVTAVVTVADNGGSSGRLRAEFNSLPPGDLRMALAALCADDDWGRSWAQILQYRFTSEGVLNNHAIGNLILAALWDRDGDPVDGLDKVGQLLKTVGRVLPMALEPLDIQATFSDGLASRQVRGQVEVAEARGVVEDLQLIPSNPKITPEANEAIKSADWITIGPGSWLSSVMPHFLHRDQARVIQSSKAKKILIFNLPDKNIRDEYYGKTLEEHLKLLLQHAPNFNFDYALIDTSLTDSENGFYELVEKSGGQVLARDLKDSQQTYRHNKEKLVSAFSHILS</sequence>
<reference evidence="4" key="1">
    <citation type="submission" date="2020-05" db="EMBL/GenBank/DDBJ databases">
        <authorList>
            <person name="Chiriac C."/>
            <person name="Salcher M."/>
            <person name="Ghai R."/>
            <person name="Kavagutti S V."/>
        </authorList>
    </citation>
    <scope>NUCLEOTIDE SEQUENCE</scope>
</reference>
<dbReference type="InterPro" id="IPR002882">
    <property type="entry name" value="CofD"/>
</dbReference>
<dbReference type="PANTHER" id="PTHR30135:SF3">
    <property type="entry name" value="GLUCONEOGENESIS FACTOR-RELATED"/>
    <property type="match status" value="1"/>
</dbReference>
<dbReference type="NCBIfam" id="TIGR01826">
    <property type="entry name" value="CofD_related"/>
    <property type="match status" value="1"/>
</dbReference>
<proteinExistence type="inferred from homology"/>
<keyword evidence="1" id="KW-0963">Cytoplasm</keyword>
<dbReference type="EMBL" id="CAFBLG010000008">
    <property type="protein sequence ID" value="CAB4856599.1"/>
    <property type="molecule type" value="Genomic_DNA"/>
</dbReference>
<dbReference type="CDD" id="cd07187">
    <property type="entry name" value="YvcK_like"/>
    <property type="match status" value="1"/>
</dbReference>
<evidence type="ECO:0000313" key="2">
    <source>
        <dbReference type="EMBL" id="CAB4586012.1"/>
    </source>
</evidence>
<dbReference type="Pfam" id="PF01933">
    <property type="entry name" value="CofD"/>
    <property type="match status" value="1"/>
</dbReference>
<dbReference type="Gene3D" id="3.40.50.10680">
    <property type="entry name" value="CofD-like domains"/>
    <property type="match status" value="1"/>
</dbReference>
<protein>
    <submittedName>
        <fullName evidence="4">Unannotated protein</fullName>
    </submittedName>
</protein>
<evidence type="ECO:0000313" key="5">
    <source>
        <dbReference type="EMBL" id="CAB4856599.1"/>
    </source>
</evidence>
<evidence type="ECO:0000256" key="1">
    <source>
        <dbReference type="ARBA" id="ARBA00022490"/>
    </source>
</evidence>
<dbReference type="GO" id="GO:0043743">
    <property type="term" value="F:LPPG:FO 2-phospho-L-lactate transferase activity"/>
    <property type="evidence" value="ECO:0007669"/>
    <property type="project" value="InterPro"/>
</dbReference>